<name>A0A368NG62_9GAMM</name>
<evidence type="ECO:0000259" key="7">
    <source>
        <dbReference type="Pfam" id="PF01895"/>
    </source>
</evidence>
<dbReference type="GO" id="GO:0006817">
    <property type="term" value="P:phosphate ion transport"/>
    <property type="evidence" value="ECO:0007669"/>
    <property type="project" value="UniProtKB-KW"/>
</dbReference>
<organism evidence="8 9">
    <name type="scientific">Corallincola holothuriorum</name>
    <dbReference type="NCBI Taxonomy" id="2282215"/>
    <lineage>
        <taxon>Bacteria</taxon>
        <taxon>Pseudomonadati</taxon>
        <taxon>Pseudomonadota</taxon>
        <taxon>Gammaproteobacteria</taxon>
        <taxon>Alteromonadales</taxon>
        <taxon>Psychromonadaceae</taxon>
        <taxon>Corallincola</taxon>
    </lineage>
</organism>
<evidence type="ECO:0000256" key="2">
    <source>
        <dbReference type="ARBA" id="ARBA00008107"/>
    </source>
</evidence>
<keyword evidence="5 6" id="KW-0592">Phosphate transport</keyword>
<dbReference type="FunFam" id="1.20.58.220:FF:000001">
    <property type="entry name" value="Phosphate-specific transport system accessory protein PhoU"/>
    <property type="match status" value="1"/>
</dbReference>
<dbReference type="PANTHER" id="PTHR42930:SF3">
    <property type="entry name" value="PHOSPHATE-SPECIFIC TRANSPORT SYSTEM ACCESSORY PROTEIN PHOU"/>
    <property type="match status" value="1"/>
</dbReference>
<dbReference type="GO" id="GO:0030643">
    <property type="term" value="P:intracellular phosphate ion homeostasis"/>
    <property type="evidence" value="ECO:0007669"/>
    <property type="project" value="InterPro"/>
</dbReference>
<dbReference type="Gene3D" id="1.20.58.220">
    <property type="entry name" value="Phosphate transport system protein phou homolog 2, domain 2"/>
    <property type="match status" value="2"/>
</dbReference>
<evidence type="ECO:0000256" key="4">
    <source>
        <dbReference type="ARBA" id="ARBA00022490"/>
    </source>
</evidence>
<dbReference type="OrthoDB" id="9814256at2"/>
<evidence type="ECO:0000256" key="3">
    <source>
        <dbReference type="ARBA" id="ARBA00022448"/>
    </source>
</evidence>
<dbReference type="InterPro" id="IPR026022">
    <property type="entry name" value="PhoU_dom"/>
</dbReference>
<reference evidence="8 9" key="1">
    <citation type="submission" date="2018-07" db="EMBL/GenBank/DDBJ databases">
        <title>Corallincola holothuriorum sp. nov., a new facultative anaerobe isolated from sea cucumber Apostichopus japonicus.</title>
        <authorList>
            <person name="Xia H."/>
        </authorList>
    </citation>
    <scope>NUCLEOTIDE SEQUENCE [LARGE SCALE GENOMIC DNA]</scope>
    <source>
        <strain evidence="8 9">C4</strain>
    </source>
</reference>
<dbReference type="RefSeq" id="WP_114338650.1">
    <property type="nucleotide sequence ID" value="NZ_QPID01000007.1"/>
</dbReference>
<dbReference type="Pfam" id="PF01895">
    <property type="entry name" value="PhoU"/>
    <property type="match status" value="2"/>
</dbReference>
<dbReference type="PANTHER" id="PTHR42930">
    <property type="entry name" value="PHOSPHATE-SPECIFIC TRANSPORT SYSTEM ACCESSORY PROTEIN PHOU"/>
    <property type="match status" value="1"/>
</dbReference>
<evidence type="ECO:0000313" key="8">
    <source>
        <dbReference type="EMBL" id="RCU49090.1"/>
    </source>
</evidence>
<keyword evidence="3 6" id="KW-0813">Transport</keyword>
<dbReference type="GO" id="GO:0005737">
    <property type="term" value="C:cytoplasm"/>
    <property type="evidence" value="ECO:0007669"/>
    <property type="project" value="UniProtKB-SubCell"/>
</dbReference>
<protein>
    <recommendedName>
        <fullName evidence="6">Phosphate-specific transport system accessory protein PhoU</fullName>
    </recommendedName>
</protein>
<sequence>METMNTSKHISGQFDTELENIRNQVLTMGGLVEQQLRDALLAIEENDIESAKQVRKNDRQVNQFDLDIDRQCIQIIAKRQPAASDLRLMVAINKTTADLERIGDVAKKIAKVAMEGEYDKKQLQLIASLDSLGRHVCDMLHDVLDAFARMDVDAALKVHKEDKRVDREYEGILREMVTYMMEDSRSIPKVLEVMWAVRSLERIGDRCQNISEYIVYCVKGKDIRHAPSSEIDELLK</sequence>
<dbReference type="SUPFAM" id="SSF109755">
    <property type="entry name" value="PhoU-like"/>
    <property type="match status" value="1"/>
</dbReference>
<dbReference type="GO" id="GO:0045936">
    <property type="term" value="P:negative regulation of phosphate metabolic process"/>
    <property type="evidence" value="ECO:0007669"/>
    <property type="project" value="InterPro"/>
</dbReference>
<comment type="subunit">
    <text evidence="6">Homodimer.</text>
</comment>
<dbReference type="AlphaFoldDB" id="A0A368NG62"/>
<comment type="similarity">
    <text evidence="2 6">Belongs to the PhoU family.</text>
</comment>
<accession>A0A368NG62</accession>
<dbReference type="EMBL" id="QPID01000007">
    <property type="protein sequence ID" value="RCU49090.1"/>
    <property type="molecule type" value="Genomic_DNA"/>
</dbReference>
<dbReference type="InterPro" id="IPR028366">
    <property type="entry name" value="PhoU"/>
</dbReference>
<proteinExistence type="inferred from homology"/>
<dbReference type="InterPro" id="IPR038078">
    <property type="entry name" value="PhoU-like_sf"/>
</dbReference>
<keyword evidence="4 6" id="KW-0963">Cytoplasm</keyword>
<gene>
    <name evidence="8" type="ORF">DU002_12065</name>
</gene>
<dbReference type="FunFam" id="1.20.58.220:FF:000002">
    <property type="entry name" value="Phosphate-specific transport system accessory protein PhoU"/>
    <property type="match status" value="1"/>
</dbReference>
<dbReference type="PIRSF" id="PIRSF003107">
    <property type="entry name" value="PhoU"/>
    <property type="match status" value="1"/>
</dbReference>
<evidence type="ECO:0000256" key="6">
    <source>
        <dbReference type="PIRNR" id="PIRNR003107"/>
    </source>
</evidence>
<comment type="caution">
    <text evidence="8">The sequence shown here is derived from an EMBL/GenBank/DDBJ whole genome shotgun (WGS) entry which is preliminary data.</text>
</comment>
<evidence type="ECO:0000313" key="9">
    <source>
        <dbReference type="Proteomes" id="UP000252558"/>
    </source>
</evidence>
<dbReference type="Proteomes" id="UP000252558">
    <property type="component" value="Unassembled WGS sequence"/>
</dbReference>
<dbReference type="NCBIfam" id="NF008332">
    <property type="entry name" value="PRK11115.1"/>
    <property type="match status" value="1"/>
</dbReference>
<feature type="domain" description="PhoU" evidence="7">
    <location>
        <begin position="130"/>
        <end position="214"/>
    </location>
</feature>
<evidence type="ECO:0000256" key="5">
    <source>
        <dbReference type="ARBA" id="ARBA00022592"/>
    </source>
</evidence>
<keyword evidence="9" id="KW-1185">Reference proteome</keyword>
<feature type="domain" description="PhoU" evidence="7">
    <location>
        <begin position="26"/>
        <end position="112"/>
    </location>
</feature>
<comment type="subcellular location">
    <subcellularLocation>
        <location evidence="1 6">Cytoplasm</location>
    </subcellularLocation>
</comment>
<evidence type="ECO:0000256" key="1">
    <source>
        <dbReference type="ARBA" id="ARBA00004496"/>
    </source>
</evidence>
<dbReference type="NCBIfam" id="TIGR02135">
    <property type="entry name" value="phoU_full"/>
    <property type="match status" value="1"/>
</dbReference>
<comment type="function">
    <text evidence="6">Plays a role in the regulation of phosphate uptake.</text>
</comment>